<feature type="chain" id="PRO_5011714001" evidence="4">
    <location>
        <begin position="22"/>
        <end position="938"/>
    </location>
</feature>
<accession>A0A1H4GZP9</accession>
<name>A0A1H4GZP9_9SPHI</name>
<proteinExistence type="predicted"/>
<keyword evidence="3" id="KW-0998">Cell outer membrane</keyword>
<dbReference type="SUPFAM" id="SSF56935">
    <property type="entry name" value="Porins"/>
    <property type="match status" value="1"/>
</dbReference>
<dbReference type="InterPro" id="IPR008969">
    <property type="entry name" value="CarboxyPept-like_regulatory"/>
</dbReference>
<protein>
    <submittedName>
        <fullName evidence="6">TonB-dependent Receptor Plug Domain</fullName>
    </submittedName>
</protein>
<keyword evidence="6" id="KW-0675">Receptor</keyword>
<keyword evidence="2" id="KW-0472">Membrane</keyword>
<dbReference type="Gene3D" id="2.40.170.20">
    <property type="entry name" value="TonB-dependent receptor, beta-barrel domain"/>
    <property type="match status" value="1"/>
</dbReference>
<evidence type="ECO:0000313" key="7">
    <source>
        <dbReference type="Proteomes" id="UP000198850"/>
    </source>
</evidence>
<comment type="subcellular location">
    <subcellularLocation>
        <location evidence="1">Cell outer membrane</location>
    </subcellularLocation>
</comment>
<evidence type="ECO:0000313" key="6">
    <source>
        <dbReference type="EMBL" id="SEB14841.1"/>
    </source>
</evidence>
<dbReference type="InterPro" id="IPR036942">
    <property type="entry name" value="Beta-barrel_TonB_sf"/>
</dbReference>
<sequence length="938" mass="104147">MKTILLLLLFCGLFFIQQASAQKAQSVPNFQNDTAKVNKFITAQLDEVLDEFGATYKIRFIFDRAQMHKYGVSDHYFQDKVKDIIRQICRSNGIYYAKQPDGTYYILEKPEDITRLRRLPASAIKPTVEGKENQTFTEETITTAAAITPVHTNFSLAGRVTDNATGESLPSASIKIRGTNITAVTNTDGYFNLLNVPADTSVLLVRYAGYQTSAERLTPERAAQKLVISLLPADNALNEVVINGEKKESVMNTDTRRVSVVQLTPAKLAVLPNIGERDILRAFQLMPGISGSNESSSGAYVRGGTPDQNLVLFDGFTVYQVDHLYGFYSAFNVNAVKDVQMYKGGFSSKFGGRLSSVTDITGKDGNKKTAGFGVDLSLLSVNIYGETPINDKSSLLFSLRRSYQGPLYNKIFNKLTNTTMATAGTGGAGFGGPGGRGGMANFQTQVSSWFYDLNGKYTYTPDDKNIFSLSFYSGKDKLDNSHDLGIPGALSSTVNSSSITDLTTYGNVGSSAKWSRRWTNKLYSNTLVSYSNFFSHRNRGMESSITDSTGSTVNTSNGSAENNNLRDISAKSDWEWNITNTGKILFGAFTAKQDVKYDYTQNDTTKLIDQNNKALTVGAYTELEQNFGPLRFTPGVRYTHYDVTHKNYVEPRFSASYAINDKLMLKAATGRFYQFTNRVVREDILSGSKDFWVLANGSSIPVGSAIHYILGASYETNKFLFSVEGYYKRLSDLTEYSLRQTGTGGMGNPNSTITLEQNFYNGKGYAKGIEFLVQKKAGQYTGWIGYTLASAFNKFDVYGTDYFPAAQDVRNEFKSINLYQEGRWTFSATWIYASGRPYTAPVGSYTINKAGSGTETYFVISGKNTERFKAYHRLDAAITYDLIKTSTKKIGSIGFSFFNIYNRSNTWYREYAIQGNQVISTDVNYLGFTPNLTLSLKW</sequence>
<dbReference type="SUPFAM" id="SSF49464">
    <property type="entry name" value="Carboxypeptidase regulatory domain-like"/>
    <property type="match status" value="1"/>
</dbReference>
<dbReference type="RefSeq" id="WP_090559356.1">
    <property type="nucleotide sequence ID" value="NZ_FNRA01000012.1"/>
</dbReference>
<feature type="domain" description="TonB-dependent receptor plug" evidence="5">
    <location>
        <begin position="273"/>
        <end position="353"/>
    </location>
</feature>
<reference evidence="6 7" key="1">
    <citation type="submission" date="2016-10" db="EMBL/GenBank/DDBJ databases">
        <authorList>
            <person name="de Groot N.N."/>
        </authorList>
    </citation>
    <scope>NUCLEOTIDE SEQUENCE [LARGE SCALE GENOMIC DNA]</scope>
    <source>
        <strain evidence="6 7">DSM 19033</strain>
    </source>
</reference>
<dbReference type="Gene3D" id="2.60.40.1120">
    <property type="entry name" value="Carboxypeptidase-like, regulatory domain"/>
    <property type="match status" value="1"/>
</dbReference>
<dbReference type="InterPro" id="IPR012910">
    <property type="entry name" value="Plug_dom"/>
</dbReference>
<dbReference type="AlphaFoldDB" id="A0A1H4GZP9"/>
<evidence type="ECO:0000256" key="1">
    <source>
        <dbReference type="ARBA" id="ARBA00004442"/>
    </source>
</evidence>
<dbReference type="OrthoDB" id="9803050at2"/>
<dbReference type="EMBL" id="FNRA01000012">
    <property type="protein sequence ID" value="SEB14841.1"/>
    <property type="molecule type" value="Genomic_DNA"/>
</dbReference>
<evidence type="ECO:0000256" key="2">
    <source>
        <dbReference type="ARBA" id="ARBA00023136"/>
    </source>
</evidence>
<dbReference type="Pfam" id="PF07715">
    <property type="entry name" value="Plug"/>
    <property type="match status" value="1"/>
</dbReference>
<gene>
    <name evidence="6" type="ORF">SAMN05443550_11274</name>
</gene>
<dbReference type="Pfam" id="PF13715">
    <property type="entry name" value="CarbopepD_reg_2"/>
    <property type="match status" value="1"/>
</dbReference>
<dbReference type="InterPro" id="IPR037066">
    <property type="entry name" value="Plug_dom_sf"/>
</dbReference>
<dbReference type="STRING" id="425514.SAMN05443550_11274"/>
<feature type="signal peptide" evidence="4">
    <location>
        <begin position="1"/>
        <end position="21"/>
    </location>
</feature>
<keyword evidence="4" id="KW-0732">Signal</keyword>
<organism evidence="6 7">
    <name type="scientific">Pedobacter hartonius</name>
    <dbReference type="NCBI Taxonomy" id="425514"/>
    <lineage>
        <taxon>Bacteria</taxon>
        <taxon>Pseudomonadati</taxon>
        <taxon>Bacteroidota</taxon>
        <taxon>Sphingobacteriia</taxon>
        <taxon>Sphingobacteriales</taxon>
        <taxon>Sphingobacteriaceae</taxon>
        <taxon>Pedobacter</taxon>
    </lineage>
</organism>
<evidence type="ECO:0000256" key="3">
    <source>
        <dbReference type="ARBA" id="ARBA00023237"/>
    </source>
</evidence>
<dbReference type="GO" id="GO:0009279">
    <property type="term" value="C:cell outer membrane"/>
    <property type="evidence" value="ECO:0007669"/>
    <property type="project" value="UniProtKB-SubCell"/>
</dbReference>
<evidence type="ECO:0000259" key="5">
    <source>
        <dbReference type="Pfam" id="PF07715"/>
    </source>
</evidence>
<dbReference type="Gene3D" id="2.170.130.10">
    <property type="entry name" value="TonB-dependent receptor, plug domain"/>
    <property type="match status" value="1"/>
</dbReference>
<evidence type="ECO:0000256" key="4">
    <source>
        <dbReference type="SAM" id="SignalP"/>
    </source>
</evidence>
<dbReference type="Proteomes" id="UP000198850">
    <property type="component" value="Unassembled WGS sequence"/>
</dbReference>
<keyword evidence="7" id="KW-1185">Reference proteome</keyword>